<evidence type="ECO:0000256" key="3">
    <source>
        <dbReference type="SAM" id="MobiDB-lite"/>
    </source>
</evidence>
<accession>A0AAU9ILU5</accession>
<proteinExistence type="predicted"/>
<evidence type="ECO:0000256" key="1">
    <source>
        <dbReference type="ARBA" id="ARBA00022741"/>
    </source>
</evidence>
<feature type="domain" description="Zeta toxin" evidence="4">
    <location>
        <begin position="152"/>
        <end position="195"/>
    </location>
</feature>
<keyword evidence="1" id="KW-0547">Nucleotide-binding</keyword>
<dbReference type="Pfam" id="PF06414">
    <property type="entry name" value="Zeta_toxin"/>
    <property type="match status" value="1"/>
</dbReference>
<dbReference type="Proteomes" id="UP001162131">
    <property type="component" value="Unassembled WGS sequence"/>
</dbReference>
<evidence type="ECO:0000259" key="4">
    <source>
        <dbReference type="Pfam" id="PF06414"/>
    </source>
</evidence>
<feature type="compositionally biased region" description="Basic and acidic residues" evidence="3">
    <location>
        <begin position="478"/>
        <end position="496"/>
    </location>
</feature>
<dbReference type="AlphaFoldDB" id="A0AAU9ILU5"/>
<reference evidence="5" key="1">
    <citation type="submission" date="2021-09" db="EMBL/GenBank/DDBJ databases">
        <authorList>
            <consortium name="AG Swart"/>
            <person name="Singh M."/>
            <person name="Singh A."/>
            <person name="Seah K."/>
            <person name="Emmerich C."/>
        </authorList>
    </citation>
    <scope>NUCLEOTIDE SEQUENCE</scope>
    <source>
        <strain evidence="5">ATCC30299</strain>
    </source>
</reference>
<dbReference type="GO" id="GO:0005524">
    <property type="term" value="F:ATP binding"/>
    <property type="evidence" value="ECO:0007669"/>
    <property type="project" value="UniProtKB-KW"/>
</dbReference>
<dbReference type="InterPro" id="IPR010488">
    <property type="entry name" value="Zeta_toxin_domain"/>
</dbReference>
<name>A0AAU9ILU5_9CILI</name>
<dbReference type="PANTHER" id="PTHR33477:SF3">
    <property type="entry name" value="P-LOOP NTPASE DOMAIN-CONTAINING PROTEIN LPA1 HOMOLOG 1"/>
    <property type="match status" value="1"/>
</dbReference>
<keyword evidence="2" id="KW-0067">ATP-binding</keyword>
<comment type="caution">
    <text evidence="5">The sequence shown here is derived from an EMBL/GenBank/DDBJ whole genome shotgun (WGS) entry which is preliminary data.</text>
</comment>
<gene>
    <name evidence="5" type="ORF">BSTOLATCC_MIC7555</name>
</gene>
<organism evidence="5 6">
    <name type="scientific">Blepharisma stoltei</name>
    <dbReference type="NCBI Taxonomy" id="1481888"/>
    <lineage>
        <taxon>Eukaryota</taxon>
        <taxon>Sar</taxon>
        <taxon>Alveolata</taxon>
        <taxon>Ciliophora</taxon>
        <taxon>Postciliodesmatophora</taxon>
        <taxon>Heterotrichea</taxon>
        <taxon>Heterotrichida</taxon>
        <taxon>Blepharismidae</taxon>
        <taxon>Blepharisma</taxon>
    </lineage>
</organism>
<dbReference type="GO" id="GO:0016301">
    <property type="term" value="F:kinase activity"/>
    <property type="evidence" value="ECO:0007669"/>
    <property type="project" value="InterPro"/>
</dbReference>
<dbReference type="SUPFAM" id="SSF52540">
    <property type="entry name" value="P-loop containing nucleoside triphosphate hydrolases"/>
    <property type="match status" value="1"/>
</dbReference>
<evidence type="ECO:0000313" key="6">
    <source>
        <dbReference type="Proteomes" id="UP001162131"/>
    </source>
</evidence>
<dbReference type="Gene3D" id="3.40.50.300">
    <property type="entry name" value="P-loop containing nucleotide triphosphate hydrolases"/>
    <property type="match status" value="1"/>
</dbReference>
<feature type="region of interest" description="Disordered" evidence="3">
    <location>
        <begin position="473"/>
        <end position="522"/>
    </location>
</feature>
<sequence>MDRISCSVCIDERCQQNNFFIENIYILSDEAFAQVITSHQASRCESHSCCFLGFPPPTSKPFKYNRQQLVGICKFMGIKEDDATFITNQIFTSLSNLIMSKTRIREGHSYQIIQAITLMSSSIDEIVLAAFKVKGYYGDQHLIDFHIACEVISQKRPVIVLLGGASGTGKSTLSSLLASRLGISSLLSTDSIRHILRNVLPRDENQVLFCSTYEAGNFINNQGLSPKEACVKGYLAQCEKVYEYLERVIDSYHKCGISIVIEGVHLHVGVMKKLMQKYDSCIPFTIIIKNKQKHMERFAVRCKYMTIDPVTNKYIASFPNIREIQKRFVTKSDKHLIPKVETSNLDRSFGLCHATIIRVLRQVYKGQRIYDEATEQTSIVHNEFNYVSKVTWSSKLAHEVIRAKVNKGELFKRFFGENVVIEEEDIEMLDNNKSEGSSMEAPDIGSITSGMDIDVAQAKGKDSKEYIKVIEGEELLEEQARDTSEASDTDSNRSVEGENMPVEMLSATLPSSAVSHSRQKSY</sequence>
<protein>
    <recommendedName>
        <fullName evidence="4">Zeta toxin domain-containing protein</fullName>
    </recommendedName>
</protein>
<evidence type="ECO:0000313" key="5">
    <source>
        <dbReference type="EMBL" id="CAG9312759.1"/>
    </source>
</evidence>
<evidence type="ECO:0000256" key="2">
    <source>
        <dbReference type="ARBA" id="ARBA00022840"/>
    </source>
</evidence>
<keyword evidence="6" id="KW-1185">Reference proteome</keyword>
<dbReference type="InterPro" id="IPR027417">
    <property type="entry name" value="P-loop_NTPase"/>
</dbReference>
<dbReference type="PANTHER" id="PTHR33477">
    <property type="entry name" value="P-LOOP NTPASE DOMAIN-CONTAINING PROTEIN LPA1 HOMOLOG 1"/>
    <property type="match status" value="1"/>
</dbReference>
<dbReference type="EMBL" id="CAJZBQ010000009">
    <property type="protein sequence ID" value="CAG9312759.1"/>
    <property type="molecule type" value="Genomic_DNA"/>
</dbReference>